<name>A0A6B2GAD1_MYXSQ</name>
<dbReference type="InterPro" id="IPR009582">
    <property type="entry name" value="Spc2/SPCS2"/>
</dbReference>
<dbReference type="GO" id="GO:0008233">
    <property type="term" value="F:peptidase activity"/>
    <property type="evidence" value="ECO:0007669"/>
    <property type="project" value="UniProtKB-UniRule"/>
</dbReference>
<dbReference type="AlphaFoldDB" id="A0A6B2GAD1"/>
<evidence type="ECO:0000256" key="1">
    <source>
        <dbReference type="ARBA" id="ARBA00004477"/>
    </source>
</evidence>
<reference evidence="10" key="1">
    <citation type="submission" date="2018-11" db="EMBL/GenBank/DDBJ databases">
        <title>Myxobolus squamalis genome and transcriptome.</title>
        <authorList>
            <person name="Yahalomi D."/>
            <person name="Atkinson S.D."/>
            <person name="Neuhof M."/>
            <person name="Chang E.S."/>
            <person name="Philippe H."/>
            <person name="Cartwright P."/>
            <person name="Bartholomew J.L."/>
            <person name="Huchon D."/>
        </authorList>
    </citation>
    <scope>NUCLEOTIDE SEQUENCE</scope>
    <source>
        <strain evidence="10">71B08</strain>
        <tissue evidence="10">Whole</tissue>
    </source>
</reference>
<dbReference type="PANTHER" id="PTHR13085:SF0">
    <property type="entry name" value="SIGNAL PEPTIDASE COMPLEX SUBUNIT 2"/>
    <property type="match status" value="1"/>
</dbReference>
<proteinExistence type="inferred from homology"/>
<dbReference type="GO" id="GO:0005787">
    <property type="term" value="C:signal peptidase complex"/>
    <property type="evidence" value="ECO:0007669"/>
    <property type="project" value="UniProtKB-UniRule"/>
</dbReference>
<evidence type="ECO:0000256" key="8">
    <source>
        <dbReference type="ARBA" id="ARBA00045608"/>
    </source>
</evidence>
<evidence type="ECO:0000256" key="9">
    <source>
        <dbReference type="RuleBase" id="RU368033"/>
    </source>
</evidence>
<feature type="transmembrane region" description="Helical" evidence="9">
    <location>
        <begin position="85"/>
        <end position="106"/>
    </location>
</feature>
<comment type="function">
    <text evidence="8 9">Component of the signal peptidase complex (SPC) which catalyzes the cleavage of N-terminal signal sequences from nascent proteins as they are translocated into the lumen of the endoplasmic reticulum. Enhances the enzymatic activity of SPC and facilitates the interactions between different components of the translocation site.</text>
</comment>
<evidence type="ECO:0000256" key="2">
    <source>
        <dbReference type="ARBA" id="ARBA00007324"/>
    </source>
</evidence>
<evidence type="ECO:0000256" key="5">
    <source>
        <dbReference type="ARBA" id="ARBA00022824"/>
    </source>
</evidence>
<feature type="transmembrane region" description="Helical" evidence="9">
    <location>
        <begin position="55"/>
        <end position="73"/>
    </location>
</feature>
<dbReference type="Pfam" id="PF06703">
    <property type="entry name" value="SPC25"/>
    <property type="match status" value="1"/>
</dbReference>
<evidence type="ECO:0000256" key="3">
    <source>
        <dbReference type="ARBA" id="ARBA00017057"/>
    </source>
</evidence>
<keyword evidence="6 9" id="KW-1133">Transmembrane helix</keyword>
<evidence type="ECO:0000256" key="6">
    <source>
        <dbReference type="ARBA" id="ARBA00022989"/>
    </source>
</evidence>
<evidence type="ECO:0000256" key="4">
    <source>
        <dbReference type="ARBA" id="ARBA00022692"/>
    </source>
</evidence>
<keyword evidence="5 9" id="KW-0256">Endoplasmic reticulum</keyword>
<dbReference type="PANTHER" id="PTHR13085">
    <property type="entry name" value="MICROSOMAL SIGNAL PEPTIDASE 25 KDA SUBUNIT"/>
    <property type="match status" value="1"/>
</dbReference>
<organism evidence="10">
    <name type="scientific">Myxobolus squamalis</name>
    <name type="common">Myxosporean</name>
    <dbReference type="NCBI Taxonomy" id="59785"/>
    <lineage>
        <taxon>Eukaryota</taxon>
        <taxon>Metazoa</taxon>
        <taxon>Cnidaria</taxon>
        <taxon>Myxozoa</taxon>
        <taxon>Myxosporea</taxon>
        <taxon>Bivalvulida</taxon>
        <taxon>Platysporina</taxon>
        <taxon>Myxobolidae</taxon>
        <taxon>Myxobolus</taxon>
    </lineage>
</organism>
<evidence type="ECO:0000313" key="10">
    <source>
        <dbReference type="EMBL" id="NDJ97763.1"/>
    </source>
</evidence>
<keyword evidence="4 9" id="KW-0812">Transmembrane</keyword>
<dbReference type="EMBL" id="GHBR01003573">
    <property type="protein sequence ID" value="NDJ97763.1"/>
    <property type="molecule type" value="Transcribed_RNA"/>
</dbReference>
<dbReference type="GO" id="GO:0045047">
    <property type="term" value="P:protein targeting to ER"/>
    <property type="evidence" value="ECO:0007669"/>
    <property type="project" value="TreeGrafter"/>
</dbReference>
<accession>A0A6B2GAD1</accession>
<comment type="subcellular location">
    <subcellularLocation>
        <location evidence="1 9">Endoplasmic reticulum membrane</location>
        <topology evidence="1 9">Multi-pass membrane protein</topology>
    </subcellularLocation>
</comment>
<dbReference type="GO" id="GO:0006465">
    <property type="term" value="P:signal peptide processing"/>
    <property type="evidence" value="ECO:0007669"/>
    <property type="project" value="UniProtKB-UniRule"/>
</dbReference>
<evidence type="ECO:0000256" key="7">
    <source>
        <dbReference type="ARBA" id="ARBA00023136"/>
    </source>
</evidence>
<protein>
    <recommendedName>
        <fullName evidence="3 9">Signal peptidase complex subunit 2</fullName>
    </recommendedName>
</protein>
<comment type="similarity">
    <text evidence="2 9">Belongs to the SPCS2 family.</text>
</comment>
<sequence length="197" mass="22979">MAEQDFWDKNWKPDGVPVKIDKYCGANVKNFIDDCIRDTFLEVFKAKGKYCKQDFLSFLQFICIVVAILSFLGDKVYKYPIHHEWLVYGCVTYYAMYIILMTYQFFAINDLLLTCLEPEVTGLDKGFLWNIRTKFQLPEAQYVVELDCENISTGKINHTTIRRSAGKWINGDGEILVRKIYKELKTSHDQIIGKITN</sequence>
<keyword evidence="7 9" id="KW-0472">Membrane</keyword>